<dbReference type="AlphaFoldDB" id="A0A5N5TQ41"/>
<dbReference type="SMART" id="SM01198">
    <property type="entry name" value="FBA"/>
    <property type="match status" value="1"/>
</dbReference>
<comment type="caution">
    <text evidence="3">The sequence shown here is derived from an EMBL/GenBank/DDBJ whole genome shotgun (WGS) entry which is preliminary data.</text>
</comment>
<evidence type="ECO:0000313" key="3">
    <source>
        <dbReference type="EMBL" id="KAB7508191.1"/>
    </source>
</evidence>
<dbReference type="Pfam" id="PF12937">
    <property type="entry name" value="F-box-like"/>
    <property type="match status" value="1"/>
</dbReference>
<dbReference type="GO" id="GO:0006516">
    <property type="term" value="P:glycoprotein catabolic process"/>
    <property type="evidence" value="ECO:0007669"/>
    <property type="project" value="TreeGrafter"/>
</dbReference>
<dbReference type="OrthoDB" id="1107553at2759"/>
<gene>
    <name evidence="3" type="primary">Fbxo6</name>
    <name evidence="3" type="ORF">Anas_04839</name>
</gene>
<dbReference type="SUPFAM" id="SSF81383">
    <property type="entry name" value="F-box domain"/>
    <property type="match status" value="1"/>
</dbReference>
<keyword evidence="4" id="KW-1185">Reference proteome</keyword>
<dbReference type="PANTHER" id="PTHR12125:SF5">
    <property type="entry name" value="F-BOX DOMAIN-CONTAINING PROTEIN"/>
    <property type="match status" value="1"/>
</dbReference>
<dbReference type="InterPro" id="IPR008979">
    <property type="entry name" value="Galactose-bd-like_sf"/>
</dbReference>
<dbReference type="EMBL" id="SEYY01000021">
    <property type="protein sequence ID" value="KAB7508191.1"/>
    <property type="molecule type" value="Genomic_DNA"/>
</dbReference>
<dbReference type="Proteomes" id="UP000326759">
    <property type="component" value="Unassembled WGS sequence"/>
</dbReference>
<evidence type="ECO:0000259" key="2">
    <source>
        <dbReference type="PROSITE" id="PS51114"/>
    </source>
</evidence>
<dbReference type="Gene3D" id="1.20.1280.50">
    <property type="match status" value="1"/>
</dbReference>
<dbReference type="PROSITE" id="PS50181">
    <property type="entry name" value="FBOX"/>
    <property type="match status" value="1"/>
</dbReference>
<dbReference type="Gene3D" id="2.60.120.260">
    <property type="entry name" value="Galactose-binding domain-like"/>
    <property type="match status" value="1"/>
</dbReference>
<evidence type="ECO:0000313" key="4">
    <source>
        <dbReference type="Proteomes" id="UP000326759"/>
    </source>
</evidence>
<dbReference type="InterPro" id="IPR039752">
    <property type="entry name" value="F-box_only"/>
</dbReference>
<dbReference type="GO" id="GO:0019005">
    <property type="term" value="C:SCF ubiquitin ligase complex"/>
    <property type="evidence" value="ECO:0007669"/>
    <property type="project" value="TreeGrafter"/>
</dbReference>
<dbReference type="FunFam" id="2.60.120.260:FF:000012">
    <property type="entry name" value="F-box only protein 2"/>
    <property type="match status" value="1"/>
</dbReference>
<dbReference type="InterPro" id="IPR001810">
    <property type="entry name" value="F-box_dom"/>
</dbReference>
<proteinExistence type="predicted"/>
<dbReference type="PROSITE" id="PS51114">
    <property type="entry name" value="FBA"/>
    <property type="match status" value="1"/>
</dbReference>
<evidence type="ECO:0000259" key="1">
    <source>
        <dbReference type="PROSITE" id="PS50181"/>
    </source>
</evidence>
<dbReference type="InterPro" id="IPR007397">
    <property type="entry name" value="F-box-assoc_dom"/>
</dbReference>
<dbReference type="GO" id="GO:0031146">
    <property type="term" value="P:SCF-dependent proteasomal ubiquitin-dependent protein catabolic process"/>
    <property type="evidence" value="ECO:0007669"/>
    <property type="project" value="TreeGrafter"/>
</dbReference>
<reference evidence="3 4" key="1">
    <citation type="journal article" date="2019" name="PLoS Biol.">
        <title>Sex chromosomes control vertical transmission of feminizing Wolbachia symbionts in an isopod.</title>
        <authorList>
            <person name="Becking T."/>
            <person name="Chebbi M.A."/>
            <person name="Giraud I."/>
            <person name="Moumen B."/>
            <person name="Laverre T."/>
            <person name="Caubet Y."/>
            <person name="Peccoud J."/>
            <person name="Gilbert C."/>
            <person name="Cordaux R."/>
        </authorList>
    </citation>
    <scope>NUCLEOTIDE SEQUENCE [LARGE SCALE GENOMIC DNA]</scope>
    <source>
        <strain evidence="3">ANa2</strain>
        <tissue evidence="3">Whole body excluding digestive tract and cuticle</tissue>
    </source>
</reference>
<sequence>MLMTTIFKKLLSQFVFNNQKNLNMSSDDIPIEGNGNVIFGCEIPDEILLQIFENLDDYILVKYVPLVCRHWHEISKTWHLWKARFIKRRNIKVSKGRMDRFLSSWDNPLVVATVQWLCVNSDRKPVNFNILKNPSGEQGFSHWKVQHGGDNLIVEETPNGCDPIPEETGLPTQHCFVSSYALCRRSQSVSLYRDLGFKPFVLQVLEPSLIISEWVSARFDCGAQSMIQVSVIGKKENPTVFITRWKDSDFGRVEWYKMWKKVNYEELPDGMHTIHFKNLSQDTQFWAGHYGAKTAGSSVVLDISTD</sequence>
<organism evidence="3 4">
    <name type="scientific">Armadillidium nasatum</name>
    <dbReference type="NCBI Taxonomy" id="96803"/>
    <lineage>
        <taxon>Eukaryota</taxon>
        <taxon>Metazoa</taxon>
        <taxon>Ecdysozoa</taxon>
        <taxon>Arthropoda</taxon>
        <taxon>Crustacea</taxon>
        <taxon>Multicrustacea</taxon>
        <taxon>Malacostraca</taxon>
        <taxon>Eumalacostraca</taxon>
        <taxon>Peracarida</taxon>
        <taxon>Isopoda</taxon>
        <taxon>Oniscidea</taxon>
        <taxon>Crinocheta</taxon>
        <taxon>Armadillidiidae</taxon>
        <taxon>Armadillidium</taxon>
    </lineage>
</organism>
<feature type="domain" description="F-box" evidence="1">
    <location>
        <begin position="37"/>
        <end position="84"/>
    </location>
</feature>
<dbReference type="GO" id="GO:0005737">
    <property type="term" value="C:cytoplasm"/>
    <property type="evidence" value="ECO:0007669"/>
    <property type="project" value="TreeGrafter"/>
</dbReference>
<name>A0A5N5TQ41_9CRUS</name>
<feature type="domain" description="FBA" evidence="2">
    <location>
        <begin position="117"/>
        <end position="303"/>
    </location>
</feature>
<dbReference type="Pfam" id="PF04300">
    <property type="entry name" value="FBA"/>
    <property type="match status" value="1"/>
</dbReference>
<dbReference type="SUPFAM" id="SSF49785">
    <property type="entry name" value="Galactose-binding domain-like"/>
    <property type="match status" value="1"/>
</dbReference>
<dbReference type="GO" id="GO:0061630">
    <property type="term" value="F:ubiquitin protein ligase activity"/>
    <property type="evidence" value="ECO:0007669"/>
    <property type="project" value="TreeGrafter"/>
</dbReference>
<accession>A0A5N5TQ41</accession>
<dbReference type="GO" id="GO:0036503">
    <property type="term" value="P:ERAD pathway"/>
    <property type="evidence" value="ECO:0007669"/>
    <property type="project" value="TreeGrafter"/>
</dbReference>
<dbReference type="InterPro" id="IPR036047">
    <property type="entry name" value="F-box-like_dom_sf"/>
</dbReference>
<protein>
    <submittedName>
        <fullName evidence="3">F-box only protein 6</fullName>
    </submittedName>
</protein>
<dbReference type="PANTHER" id="PTHR12125">
    <property type="entry name" value="F-BOX ONLY PROTEIN 6-LIKE PROTEIN"/>
    <property type="match status" value="1"/>
</dbReference>